<dbReference type="GO" id="GO:0043565">
    <property type="term" value="F:sequence-specific DNA binding"/>
    <property type="evidence" value="ECO:0007669"/>
    <property type="project" value="InterPro"/>
</dbReference>
<evidence type="ECO:0000313" key="6">
    <source>
        <dbReference type="EMBL" id="WAL42170.1"/>
    </source>
</evidence>
<evidence type="ECO:0000256" key="1">
    <source>
        <dbReference type="ARBA" id="ARBA00023015"/>
    </source>
</evidence>
<keyword evidence="2" id="KW-0238">DNA-binding</keyword>
<evidence type="ECO:0000313" key="7">
    <source>
        <dbReference type="Proteomes" id="UP001163127"/>
    </source>
</evidence>
<dbReference type="CDD" id="cd06976">
    <property type="entry name" value="cupin_MtlR-like_N"/>
    <property type="match status" value="1"/>
</dbReference>
<reference evidence="6" key="1">
    <citation type="submission" date="2022-11" db="EMBL/GenBank/DDBJ databases">
        <title>Dental biofilm bacteria. Genome sequencing and assembly.</title>
        <authorList>
            <person name="Robertsson C."/>
        </authorList>
    </citation>
    <scope>NUCLEOTIDE SEQUENCE</scope>
    <source>
        <strain evidence="6">CW</strain>
    </source>
</reference>
<feature type="region of interest" description="Disordered" evidence="4">
    <location>
        <begin position="312"/>
        <end position="335"/>
    </location>
</feature>
<dbReference type="Pfam" id="PF02311">
    <property type="entry name" value="AraC_binding"/>
    <property type="match status" value="1"/>
</dbReference>
<feature type="compositionally biased region" description="Polar residues" evidence="4">
    <location>
        <begin position="313"/>
        <end position="335"/>
    </location>
</feature>
<dbReference type="AlphaFoldDB" id="A0AA47INR4"/>
<feature type="domain" description="HTH araC/xylS-type" evidence="5">
    <location>
        <begin position="224"/>
        <end position="322"/>
    </location>
</feature>
<organism evidence="6 7">
    <name type="scientific">Actinomyces naeslundii</name>
    <dbReference type="NCBI Taxonomy" id="1655"/>
    <lineage>
        <taxon>Bacteria</taxon>
        <taxon>Bacillati</taxon>
        <taxon>Actinomycetota</taxon>
        <taxon>Actinomycetes</taxon>
        <taxon>Actinomycetales</taxon>
        <taxon>Actinomycetaceae</taxon>
        <taxon>Actinomyces</taxon>
    </lineage>
</organism>
<dbReference type="Proteomes" id="UP001163127">
    <property type="component" value="Chromosome"/>
</dbReference>
<evidence type="ECO:0000256" key="4">
    <source>
        <dbReference type="SAM" id="MobiDB-lite"/>
    </source>
</evidence>
<evidence type="ECO:0000256" key="3">
    <source>
        <dbReference type="ARBA" id="ARBA00023163"/>
    </source>
</evidence>
<dbReference type="Pfam" id="PF12833">
    <property type="entry name" value="HTH_18"/>
    <property type="match status" value="1"/>
</dbReference>
<evidence type="ECO:0000256" key="2">
    <source>
        <dbReference type="ARBA" id="ARBA00023125"/>
    </source>
</evidence>
<dbReference type="RefSeq" id="WP_219587772.1">
    <property type="nucleotide sequence ID" value="NZ_CP113787.1"/>
</dbReference>
<dbReference type="GO" id="GO:0003700">
    <property type="term" value="F:DNA-binding transcription factor activity"/>
    <property type="evidence" value="ECO:0007669"/>
    <property type="project" value="InterPro"/>
</dbReference>
<dbReference type="EMBL" id="CP113787">
    <property type="protein sequence ID" value="WAL42170.1"/>
    <property type="molecule type" value="Genomic_DNA"/>
</dbReference>
<dbReference type="SMART" id="SM00342">
    <property type="entry name" value="HTH_ARAC"/>
    <property type="match status" value="1"/>
</dbReference>
<sequence>METMTVSPASAPRSDLSAAVAENLLTTSLTSKAGDVDTGVGDLEVVLPDLESTVRWFQHGYPTPLARWHHHPEIEFHLIVSSHGQMMAGDRTVDFAPGQVTLMGPDLPHNWLSDLGPGERFGERDVLCQVLPDRVARAAQILPELSDFNALVKRSRRGVILSGGSAARAAELLTAMGDQEGMERLTTFFSLAGVFLKAPGDEWCRVVSEGYVPSLDSVTARRVNEVLTYIEDALDGEVSMEAAASRLAMSPSAFSRFFHATAGITFSALVRRRRIARACHLLRRTDLPVSHVADLSGYTNLANFNRRFRDETGTTPSSYRKVSQAALTGSDAAQR</sequence>
<dbReference type="InterPro" id="IPR018060">
    <property type="entry name" value="HTH_AraC"/>
</dbReference>
<protein>
    <submittedName>
        <fullName evidence="6">AraC family transcriptional regulator</fullName>
    </submittedName>
</protein>
<accession>A0AA47INR4</accession>
<dbReference type="InterPro" id="IPR050204">
    <property type="entry name" value="AraC_XylS_family_regulators"/>
</dbReference>
<keyword evidence="1" id="KW-0805">Transcription regulation</keyword>
<dbReference type="PROSITE" id="PS01124">
    <property type="entry name" value="HTH_ARAC_FAMILY_2"/>
    <property type="match status" value="1"/>
</dbReference>
<keyword evidence="3" id="KW-0804">Transcription</keyword>
<dbReference type="InterPro" id="IPR003313">
    <property type="entry name" value="AraC-bd"/>
</dbReference>
<gene>
    <name evidence="6" type="ORF">OFA60_08855</name>
</gene>
<name>A0AA47INR4_ACTNA</name>
<proteinExistence type="predicted"/>
<dbReference type="PANTHER" id="PTHR46796">
    <property type="entry name" value="HTH-TYPE TRANSCRIPTIONAL ACTIVATOR RHAS-RELATED"/>
    <property type="match status" value="1"/>
</dbReference>
<evidence type="ECO:0000259" key="5">
    <source>
        <dbReference type="PROSITE" id="PS01124"/>
    </source>
</evidence>